<dbReference type="NCBIfam" id="NF037980">
    <property type="entry name" value="T2SS_GspK"/>
    <property type="match status" value="1"/>
</dbReference>
<keyword evidence="6 12" id="KW-0812">Transmembrane</keyword>
<dbReference type="InterPro" id="IPR038072">
    <property type="entry name" value="GspK_central_sf"/>
</dbReference>
<evidence type="ECO:0000256" key="6">
    <source>
        <dbReference type="ARBA" id="ARBA00022692"/>
    </source>
</evidence>
<feature type="domain" description="T2SS protein K second SAM-like" evidence="13">
    <location>
        <begin position="252"/>
        <end position="314"/>
    </location>
</feature>
<feature type="domain" description="T2SS protein K first SAM-like" evidence="14">
    <location>
        <begin position="114"/>
        <end position="246"/>
    </location>
</feature>
<keyword evidence="5 10" id="KW-0997">Cell inner membrane</keyword>
<keyword evidence="3 10" id="KW-0813">Transport</keyword>
<keyword evidence="4 10" id="KW-1003">Cell membrane</keyword>
<dbReference type="InterPro" id="IPR049031">
    <property type="entry name" value="T2SSK_SAM-like_1st"/>
</dbReference>
<comment type="similarity">
    <text evidence="2 10">Belongs to the GSP K family.</text>
</comment>
<evidence type="ECO:0000256" key="3">
    <source>
        <dbReference type="ARBA" id="ARBA00022448"/>
    </source>
</evidence>
<organism evidence="15 16">
    <name type="scientific">Aliikangiella maris</name>
    <dbReference type="NCBI Taxonomy" id="3162458"/>
    <lineage>
        <taxon>Bacteria</taxon>
        <taxon>Pseudomonadati</taxon>
        <taxon>Pseudomonadota</taxon>
        <taxon>Gammaproteobacteria</taxon>
        <taxon>Oceanospirillales</taxon>
        <taxon>Pleioneaceae</taxon>
        <taxon>Aliikangiella</taxon>
    </lineage>
</organism>
<dbReference type="EMBL" id="JBEVCJ010000026">
    <property type="protein sequence ID" value="MET1256726.1"/>
    <property type="molecule type" value="Genomic_DNA"/>
</dbReference>
<dbReference type="SUPFAM" id="SSF54523">
    <property type="entry name" value="Pili subunits"/>
    <property type="match status" value="1"/>
</dbReference>
<keyword evidence="7" id="KW-0653">Protein transport</keyword>
<dbReference type="RefSeq" id="WP_353897309.1">
    <property type="nucleotide sequence ID" value="NZ_JBEVCJ010000026.1"/>
</dbReference>
<feature type="compositionally biased region" description="Low complexity" evidence="11">
    <location>
        <begin position="126"/>
        <end position="146"/>
    </location>
</feature>
<reference evidence="15 16" key="1">
    <citation type="submission" date="2024-06" db="EMBL/GenBank/DDBJ databases">
        <authorList>
            <person name="Li F."/>
        </authorList>
    </citation>
    <scope>NUCLEOTIDE SEQUENCE [LARGE SCALE GENOMIC DNA]</scope>
    <source>
        <strain evidence="15 16">GXAS 311</strain>
    </source>
</reference>
<dbReference type="Gene3D" id="1.10.40.60">
    <property type="entry name" value="EpsJ-like"/>
    <property type="match status" value="2"/>
</dbReference>
<keyword evidence="8 12" id="KW-1133">Transmembrane helix</keyword>
<protein>
    <recommendedName>
        <fullName evidence="10">Type II secretion system protein K</fullName>
    </recommendedName>
</protein>
<dbReference type="PANTHER" id="PTHR38831:SF1">
    <property type="entry name" value="TYPE II SECRETION SYSTEM PROTEIN K-RELATED"/>
    <property type="match status" value="1"/>
</dbReference>
<dbReference type="SUPFAM" id="SSF158544">
    <property type="entry name" value="GspK insert domain-like"/>
    <property type="match status" value="2"/>
</dbReference>
<evidence type="ECO:0000313" key="15">
    <source>
        <dbReference type="EMBL" id="MET1256726.1"/>
    </source>
</evidence>
<dbReference type="InterPro" id="IPR049179">
    <property type="entry name" value="T2SSK_SAM-like_2nd"/>
</dbReference>
<evidence type="ECO:0000256" key="11">
    <source>
        <dbReference type="SAM" id="MobiDB-lite"/>
    </source>
</evidence>
<dbReference type="PIRSF" id="PIRSF002786">
    <property type="entry name" value="XcpX"/>
    <property type="match status" value="1"/>
</dbReference>
<dbReference type="Proteomes" id="UP001548189">
    <property type="component" value="Unassembled WGS sequence"/>
</dbReference>
<evidence type="ECO:0000256" key="9">
    <source>
        <dbReference type="ARBA" id="ARBA00023136"/>
    </source>
</evidence>
<dbReference type="Gene3D" id="3.30.1300.30">
    <property type="entry name" value="GSPII I/J protein-like"/>
    <property type="match status" value="1"/>
</dbReference>
<evidence type="ECO:0000256" key="8">
    <source>
        <dbReference type="ARBA" id="ARBA00022989"/>
    </source>
</evidence>
<feature type="region of interest" description="Disordered" evidence="11">
    <location>
        <begin position="123"/>
        <end position="155"/>
    </location>
</feature>
<dbReference type="InterPro" id="IPR005628">
    <property type="entry name" value="GspK"/>
</dbReference>
<evidence type="ECO:0000256" key="7">
    <source>
        <dbReference type="ARBA" id="ARBA00022927"/>
    </source>
</evidence>
<keyword evidence="16" id="KW-1185">Reference proteome</keyword>
<evidence type="ECO:0000256" key="5">
    <source>
        <dbReference type="ARBA" id="ARBA00022519"/>
    </source>
</evidence>
<evidence type="ECO:0000256" key="10">
    <source>
        <dbReference type="PIRNR" id="PIRNR002786"/>
    </source>
</evidence>
<dbReference type="Pfam" id="PF03934">
    <property type="entry name" value="T2SSK"/>
    <property type="match status" value="1"/>
</dbReference>
<dbReference type="PANTHER" id="PTHR38831">
    <property type="entry name" value="TYPE II SECRETION SYSTEM PROTEIN K"/>
    <property type="match status" value="1"/>
</dbReference>
<accession>A0ABV2BXR8</accession>
<evidence type="ECO:0000256" key="12">
    <source>
        <dbReference type="SAM" id="Phobius"/>
    </source>
</evidence>
<evidence type="ECO:0000313" key="16">
    <source>
        <dbReference type="Proteomes" id="UP001548189"/>
    </source>
</evidence>
<dbReference type="InterPro" id="IPR045584">
    <property type="entry name" value="Pilin-like"/>
</dbReference>
<dbReference type="Pfam" id="PF21687">
    <property type="entry name" value="T2SSK_1st"/>
    <property type="match status" value="1"/>
</dbReference>
<name>A0ABV2BXR8_9GAMM</name>
<comment type="subcellular location">
    <subcellularLocation>
        <location evidence="1 10">Cell inner membrane</location>
    </subcellularLocation>
</comment>
<feature type="transmembrane region" description="Helical" evidence="12">
    <location>
        <begin position="20"/>
        <end position="39"/>
    </location>
</feature>
<evidence type="ECO:0000256" key="2">
    <source>
        <dbReference type="ARBA" id="ARBA00007246"/>
    </source>
</evidence>
<evidence type="ECO:0000256" key="4">
    <source>
        <dbReference type="ARBA" id="ARBA00022475"/>
    </source>
</evidence>
<gene>
    <name evidence="15" type="primary">gspK</name>
    <name evidence="15" type="ORF">ABVT43_16410</name>
</gene>
<evidence type="ECO:0000259" key="13">
    <source>
        <dbReference type="Pfam" id="PF03934"/>
    </source>
</evidence>
<comment type="caution">
    <text evidence="15">The sequence shown here is derived from an EMBL/GenBank/DDBJ whole genome shotgun (WGS) entry which is preliminary data.</text>
</comment>
<evidence type="ECO:0000256" key="1">
    <source>
        <dbReference type="ARBA" id="ARBA00004533"/>
    </source>
</evidence>
<keyword evidence="9 10" id="KW-0472">Membrane</keyword>
<sequence length="360" mass="40399">MKRFNELPQISFARKQRGTILITVVLIAAMVIVLVVESVKTVRYQKQLSNNLIHRDQAYSYLMGMEELVKIKMRELFTKNEEETVHLNQAWAQDEIMFPIEGGMMSASIKDMQSCFNLNSIAGKAKNNQNNNNPPNTKQPSKPTTPFNSGQQLPPGQEILEDLIGKIIDSGGSDAKALATVVRDWVDEDVEPSGADGAEDEYYQGLEPAYRTPNSLLSHVSELRAMRGFNTKIYKALRPFVCVLPDPEVNTINVNTIDEESLFLLYAILGGKDVSMADITKAIANRGEKGFEKIDDFFNEFGAAGQQIKQKYASRVDVKSSYFQMTAKAELGNTRVSMKSLLKKDKENNFLVISRYFGKE</sequence>
<proteinExistence type="inferred from homology"/>
<evidence type="ECO:0000259" key="14">
    <source>
        <dbReference type="Pfam" id="PF21687"/>
    </source>
</evidence>